<name>A0A084BA24_STACB</name>
<dbReference type="Pfam" id="PF03443">
    <property type="entry name" value="AA9"/>
    <property type="match status" value="1"/>
</dbReference>
<evidence type="ECO:0000256" key="12">
    <source>
        <dbReference type="ARBA" id="ARBA00023326"/>
    </source>
</evidence>
<comment type="cofactor">
    <cofactor evidence="1">
        <name>Cu(2+)</name>
        <dbReference type="ChEBI" id="CHEBI:29036"/>
    </cofactor>
</comment>
<dbReference type="PANTHER" id="PTHR33353">
    <property type="entry name" value="PUTATIVE (AFU_ORTHOLOGUE AFUA_1G12560)-RELATED"/>
    <property type="match status" value="1"/>
</dbReference>
<dbReference type="Proteomes" id="UP000028045">
    <property type="component" value="Unassembled WGS sequence"/>
</dbReference>
<evidence type="ECO:0000256" key="10">
    <source>
        <dbReference type="ARBA" id="ARBA00023157"/>
    </source>
</evidence>
<evidence type="ECO:0000256" key="11">
    <source>
        <dbReference type="ARBA" id="ARBA00023277"/>
    </source>
</evidence>
<protein>
    <recommendedName>
        <fullName evidence="15">lytic cellulose monooxygenase (C4-dehydrogenating)</fullName>
        <ecNumber evidence="15">1.14.99.56</ecNumber>
    </recommendedName>
</protein>
<evidence type="ECO:0000259" key="17">
    <source>
        <dbReference type="Pfam" id="PF03443"/>
    </source>
</evidence>
<dbReference type="HOGENOM" id="CLU_031730_4_3_1"/>
<feature type="signal peptide" evidence="16">
    <location>
        <begin position="1"/>
        <end position="18"/>
    </location>
</feature>
<evidence type="ECO:0000313" key="19">
    <source>
        <dbReference type="Proteomes" id="UP000028045"/>
    </source>
</evidence>
<dbReference type="GO" id="GO:0004497">
    <property type="term" value="F:monooxygenase activity"/>
    <property type="evidence" value="ECO:0007669"/>
    <property type="project" value="UniProtKB-KW"/>
</dbReference>
<evidence type="ECO:0000256" key="2">
    <source>
        <dbReference type="ARBA" id="ARBA00004613"/>
    </source>
</evidence>
<dbReference type="InterPro" id="IPR005103">
    <property type="entry name" value="AA9_LPMO"/>
</dbReference>
<evidence type="ECO:0000256" key="4">
    <source>
        <dbReference type="ARBA" id="ARBA00022723"/>
    </source>
</evidence>
<proteinExistence type="inferred from homology"/>
<comment type="similarity">
    <text evidence="13">Belongs to the polysaccharide monooxygenase AA9 family.</text>
</comment>
<evidence type="ECO:0000256" key="1">
    <source>
        <dbReference type="ARBA" id="ARBA00001973"/>
    </source>
</evidence>
<comment type="catalytic activity">
    <reaction evidence="14">
        <text>[(1-&gt;4)-beta-D-glucosyl]n+m + reduced acceptor + O2 = 4-dehydro-beta-D-glucosyl-[(1-&gt;4)-beta-D-glucosyl]n-1 + [(1-&gt;4)-beta-D-glucosyl]m + acceptor + H2O.</text>
        <dbReference type="EC" id="1.14.99.56"/>
    </reaction>
</comment>
<dbReference type="GO" id="GO:0005576">
    <property type="term" value="C:extracellular region"/>
    <property type="evidence" value="ECO:0007669"/>
    <property type="project" value="UniProtKB-SubCell"/>
</dbReference>
<keyword evidence="10" id="KW-1015">Disulfide bond</keyword>
<reference evidence="18 19" key="1">
    <citation type="journal article" date="2014" name="BMC Genomics">
        <title>Comparative genome sequencing reveals chemotype-specific gene clusters in the toxigenic black mold Stachybotrys.</title>
        <authorList>
            <person name="Semeiks J."/>
            <person name="Borek D."/>
            <person name="Otwinowski Z."/>
            <person name="Grishin N.V."/>
        </authorList>
    </citation>
    <scope>NUCLEOTIDE SEQUENCE [LARGE SCALE GENOMIC DNA]</scope>
    <source>
        <strain evidence="19">CBS 109288 / IBT 7711</strain>
    </source>
</reference>
<dbReference type="Gene3D" id="2.70.50.70">
    <property type="match status" value="1"/>
</dbReference>
<dbReference type="OrthoDB" id="5271017at2759"/>
<evidence type="ECO:0000256" key="6">
    <source>
        <dbReference type="ARBA" id="ARBA00023001"/>
    </source>
</evidence>
<dbReference type="GO" id="GO:0030245">
    <property type="term" value="P:cellulose catabolic process"/>
    <property type="evidence" value="ECO:0007669"/>
    <property type="project" value="UniProtKB-KW"/>
</dbReference>
<dbReference type="AlphaFoldDB" id="A0A084BA24"/>
<keyword evidence="12" id="KW-0624">Polysaccharide degradation</keyword>
<keyword evidence="11" id="KW-0119">Carbohydrate metabolism</keyword>
<dbReference type="EMBL" id="KL647604">
    <property type="protein sequence ID" value="KEY74403.1"/>
    <property type="molecule type" value="Genomic_DNA"/>
</dbReference>
<gene>
    <name evidence="18" type="ORF">S7711_07308</name>
</gene>
<evidence type="ECO:0000256" key="8">
    <source>
        <dbReference type="ARBA" id="ARBA00023008"/>
    </source>
</evidence>
<keyword evidence="3" id="KW-0964">Secreted</keyword>
<comment type="subcellular location">
    <subcellularLocation>
        <location evidence="2">Secreted</location>
    </subcellularLocation>
</comment>
<dbReference type="InterPro" id="IPR049892">
    <property type="entry name" value="AA9"/>
</dbReference>
<evidence type="ECO:0000256" key="9">
    <source>
        <dbReference type="ARBA" id="ARBA00023033"/>
    </source>
</evidence>
<keyword evidence="8" id="KW-0186">Copper</keyword>
<evidence type="ECO:0000256" key="3">
    <source>
        <dbReference type="ARBA" id="ARBA00022525"/>
    </source>
</evidence>
<evidence type="ECO:0000256" key="5">
    <source>
        <dbReference type="ARBA" id="ARBA00022729"/>
    </source>
</evidence>
<evidence type="ECO:0000256" key="15">
    <source>
        <dbReference type="ARBA" id="ARBA00047174"/>
    </source>
</evidence>
<accession>A0A084BA24</accession>
<keyword evidence="7" id="KW-0560">Oxidoreductase</keyword>
<organism evidence="18 19">
    <name type="scientific">Stachybotrys chartarum (strain CBS 109288 / IBT 7711)</name>
    <name type="common">Toxic black mold</name>
    <name type="synonym">Stilbospora chartarum</name>
    <dbReference type="NCBI Taxonomy" id="1280523"/>
    <lineage>
        <taxon>Eukaryota</taxon>
        <taxon>Fungi</taxon>
        <taxon>Dikarya</taxon>
        <taxon>Ascomycota</taxon>
        <taxon>Pezizomycotina</taxon>
        <taxon>Sordariomycetes</taxon>
        <taxon>Hypocreomycetidae</taxon>
        <taxon>Hypocreales</taxon>
        <taxon>Stachybotryaceae</taxon>
        <taxon>Stachybotrys</taxon>
    </lineage>
</organism>
<feature type="chain" id="PRO_5001771896" description="lytic cellulose monooxygenase (C4-dehydrogenating)" evidence="16">
    <location>
        <begin position="19"/>
        <end position="267"/>
    </location>
</feature>
<dbReference type="EC" id="1.14.99.56" evidence="15"/>
<evidence type="ECO:0000256" key="16">
    <source>
        <dbReference type="SAM" id="SignalP"/>
    </source>
</evidence>
<evidence type="ECO:0000313" key="18">
    <source>
        <dbReference type="EMBL" id="KEY74403.1"/>
    </source>
</evidence>
<sequence>MAFFKSFILALAATSVSAHYNFDRLYINGQVSGEYEFIRRTTNGNGPIENVSLQSIVCNQGGLDANIRAATKTATVRAGDTLGFNVRDILGHPGPINVYLSKAPSGVTAQNYLGDGDWFKIYSLGVLQFRPNQGVLWAVMPSTSSQGIYNFTFTLPQETPPGEYLLRAEHIALHAAGVPNGAQFYIGCAQLTITGSGTGTPGPTVKFPGAYKGDEPGILFPLYWPPVRNYTTPGPAVWPSRCEDHTANFVGRPSDGDCTNIIPCEGC</sequence>
<keyword evidence="4" id="KW-0479">Metal-binding</keyword>
<keyword evidence="5 16" id="KW-0732">Signal</keyword>
<dbReference type="PANTHER" id="PTHR33353:SF10">
    <property type="entry name" value="ENDO-BETA-1,4-GLUCANASE D"/>
    <property type="match status" value="1"/>
</dbReference>
<evidence type="ECO:0000256" key="7">
    <source>
        <dbReference type="ARBA" id="ARBA00023002"/>
    </source>
</evidence>
<feature type="domain" description="Auxiliary Activity family 9 catalytic" evidence="17">
    <location>
        <begin position="19"/>
        <end position="224"/>
    </location>
</feature>
<keyword evidence="6" id="KW-0136">Cellulose degradation</keyword>
<evidence type="ECO:0000256" key="13">
    <source>
        <dbReference type="ARBA" id="ARBA00044502"/>
    </source>
</evidence>
<evidence type="ECO:0000256" key="14">
    <source>
        <dbReference type="ARBA" id="ARBA00045077"/>
    </source>
</evidence>
<dbReference type="GO" id="GO:0046872">
    <property type="term" value="F:metal ion binding"/>
    <property type="evidence" value="ECO:0007669"/>
    <property type="project" value="UniProtKB-KW"/>
</dbReference>
<keyword evidence="9" id="KW-0503">Monooxygenase</keyword>
<keyword evidence="19" id="KW-1185">Reference proteome</keyword>
<dbReference type="CDD" id="cd21175">
    <property type="entry name" value="LPMO_AA9"/>
    <property type="match status" value="1"/>
</dbReference>